<gene>
    <name evidence="2" type="ORF">V6N11_000611</name>
</gene>
<dbReference type="PANTHER" id="PTHR33641:SF15">
    <property type="entry name" value="AVR9_CF-9 RAPIDLY ELICITED PROTEIN"/>
    <property type="match status" value="1"/>
</dbReference>
<proteinExistence type="predicted"/>
<keyword evidence="3" id="KW-1185">Reference proteome</keyword>
<evidence type="ECO:0000313" key="3">
    <source>
        <dbReference type="Proteomes" id="UP001396334"/>
    </source>
</evidence>
<reference evidence="2 3" key="1">
    <citation type="journal article" date="2024" name="G3 (Bethesda)">
        <title>Genome assembly of Hibiscus sabdariffa L. provides insights into metabolisms of medicinal natural products.</title>
        <authorList>
            <person name="Kim T."/>
        </authorList>
    </citation>
    <scope>NUCLEOTIDE SEQUENCE [LARGE SCALE GENOMIC DNA]</scope>
    <source>
        <strain evidence="2">TK-2024</strain>
        <tissue evidence="2">Old leaves</tissue>
    </source>
</reference>
<accession>A0ABR2N7K4</accession>
<dbReference type="PANTHER" id="PTHR33641">
    <property type="entry name" value="OS06G0133500 PROTEIN"/>
    <property type="match status" value="1"/>
</dbReference>
<feature type="region of interest" description="Disordered" evidence="1">
    <location>
        <begin position="372"/>
        <end position="394"/>
    </location>
</feature>
<dbReference type="EMBL" id="JBBPBN010000226">
    <property type="protein sequence ID" value="KAK8972146.1"/>
    <property type="molecule type" value="Genomic_DNA"/>
</dbReference>
<dbReference type="Proteomes" id="UP001396334">
    <property type="component" value="Unassembled WGS sequence"/>
</dbReference>
<protein>
    <submittedName>
        <fullName evidence="2">Uncharacterized protein</fullName>
    </submittedName>
</protein>
<evidence type="ECO:0000313" key="2">
    <source>
        <dbReference type="EMBL" id="KAK8972146.1"/>
    </source>
</evidence>
<feature type="compositionally biased region" description="Basic and acidic residues" evidence="1">
    <location>
        <begin position="375"/>
        <end position="391"/>
    </location>
</feature>
<organism evidence="2 3">
    <name type="scientific">Hibiscus sabdariffa</name>
    <name type="common">roselle</name>
    <dbReference type="NCBI Taxonomy" id="183260"/>
    <lineage>
        <taxon>Eukaryota</taxon>
        <taxon>Viridiplantae</taxon>
        <taxon>Streptophyta</taxon>
        <taxon>Embryophyta</taxon>
        <taxon>Tracheophyta</taxon>
        <taxon>Spermatophyta</taxon>
        <taxon>Magnoliopsida</taxon>
        <taxon>eudicotyledons</taxon>
        <taxon>Gunneridae</taxon>
        <taxon>Pentapetalae</taxon>
        <taxon>rosids</taxon>
        <taxon>malvids</taxon>
        <taxon>Malvales</taxon>
        <taxon>Malvaceae</taxon>
        <taxon>Malvoideae</taxon>
        <taxon>Hibiscus</taxon>
    </lineage>
</organism>
<name>A0ABR2N7K4_9ROSI</name>
<sequence length="413" mass="46745">MFLVNSIGPPVELEMWTISKKCLDIEKCYNVIIYAGARREFRQIPVRNPWRAGAGREFRQIPVRNPWKAGAGREFRQIPVRNPGKAGAGREFRQIPVKNPCRPGVGREFRQIPVRNPCKAGAGREFRQIPVRNPCKAGAGREFHQIPVRNPYRPGARREFRQIPVRNPCRPGAGREFRQIPVRNPCRPGAGREFGQESLNSLPAQSELDGFLKKPLKSRPAPSEFKGFSLRTTSSVRWKACLEFLAESRRALRRGSLNLSNHADNKANLESWECMHAMPTKLQRKSQEITREILNLTKQLGRQVGQPSFVPLPSCKSLSIYTAFVLPCSLTNQTKIIIFHIMNSIFSSFDALCADFWGQAIRPSFASSTQSAAKVSEDMSRKQQGNVEKKQQRAPRFAPELDGLNCFETLVSY</sequence>
<evidence type="ECO:0000256" key="1">
    <source>
        <dbReference type="SAM" id="MobiDB-lite"/>
    </source>
</evidence>
<comment type="caution">
    <text evidence="2">The sequence shown here is derived from an EMBL/GenBank/DDBJ whole genome shotgun (WGS) entry which is preliminary data.</text>
</comment>